<accession>A0ABP4IT38</accession>
<reference evidence="3" key="1">
    <citation type="journal article" date="2019" name="Int. J. Syst. Evol. Microbiol.">
        <title>The Global Catalogue of Microorganisms (GCM) 10K type strain sequencing project: providing services to taxonomists for standard genome sequencing and annotation.</title>
        <authorList>
            <consortium name="The Broad Institute Genomics Platform"/>
            <consortium name="The Broad Institute Genome Sequencing Center for Infectious Disease"/>
            <person name="Wu L."/>
            <person name="Ma J."/>
        </authorList>
    </citation>
    <scope>NUCLEOTIDE SEQUENCE [LARGE SCALE GENOMIC DNA]</scope>
    <source>
        <strain evidence="3">JCM 12393</strain>
    </source>
</reference>
<proteinExistence type="predicted"/>
<organism evidence="2 3">
    <name type="scientific">Kitasatospora putterlickiae</name>
    <dbReference type="NCBI Taxonomy" id="221725"/>
    <lineage>
        <taxon>Bacteria</taxon>
        <taxon>Bacillati</taxon>
        <taxon>Actinomycetota</taxon>
        <taxon>Actinomycetes</taxon>
        <taxon>Kitasatosporales</taxon>
        <taxon>Streptomycetaceae</taxon>
        <taxon>Kitasatospora</taxon>
    </lineage>
</organism>
<evidence type="ECO:0000313" key="3">
    <source>
        <dbReference type="Proteomes" id="UP001499863"/>
    </source>
</evidence>
<feature type="region of interest" description="Disordered" evidence="1">
    <location>
        <begin position="1"/>
        <end position="44"/>
    </location>
</feature>
<gene>
    <name evidence="2" type="ORF">GCM10009639_31530</name>
</gene>
<name>A0ABP4IT38_9ACTN</name>
<dbReference type="EMBL" id="BAAAKJ010000166">
    <property type="protein sequence ID" value="GAA1395891.1"/>
    <property type="molecule type" value="Genomic_DNA"/>
</dbReference>
<feature type="region of interest" description="Disordered" evidence="1">
    <location>
        <begin position="59"/>
        <end position="215"/>
    </location>
</feature>
<dbReference type="Proteomes" id="UP001499863">
    <property type="component" value="Unassembled WGS sequence"/>
</dbReference>
<protein>
    <submittedName>
        <fullName evidence="2">Uncharacterized protein</fullName>
    </submittedName>
</protein>
<feature type="compositionally biased region" description="Basic and acidic residues" evidence="1">
    <location>
        <begin position="195"/>
        <end position="215"/>
    </location>
</feature>
<sequence length="215" mass="22902">MEQDRAWQGSASAAGGHTPTVHPGRIDMPMVGLDHSSVKSPYSSSAIHNCAKVGRVRVNRDKSGCGPVGRSDIIGACETSTGSSTERAPAARTGEPPAPGSRSAAIGGRRPDRVRSLPRPFAGRASFISAVPRLSRASVRPLSGVRSARERPSPRPARSPGSARASPRRRVVWPSSRRRAKRLQTRASPRMPTPGKEEPVDFISSDDKDTAWSLA</sequence>
<feature type="compositionally biased region" description="Low complexity" evidence="1">
    <location>
        <begin position="156"/>
        <end position="165"/>
    </location>
</feature>
<feature type="compositionally biased region" description="Basic residues" evidence="1">
    <location>
        <begin position="166"/>
        <end position="184"/>
    </location>
</feature>
<evidence type="ECO:0000313" key="2">
    <source>
        <dbReference type="EMBL" id="GAA1395891.1"/>
    </source>
</evidence>
<keyword evidence="3" id="KW-1185">Reference proteome</keyword>
<evidence type="ECO:0000256" key="1">
    <source>
        <dbReference type="SAM" id="MobiDB-lite"/>
    </source>
</evidence>
<comment type="caution">
    <text evidence="2">The sequence shown here is derived from an EMBL/GenBank/DDBJ whole genome shotgun (WGS) entry which is preliminary data.</text>
</comment>